<dbReference type="PIRSF" id="PIRSF002741">
    <property type="entry name" value="MppA"/>
    <property type="match status" value="1"/>
</dbReference>
<evidence type="ECO:0000313" key="8">
    <source>
        <dbReference type="Proteomes" id="UP000618943"/>
    </source>
</evidence>
<comment type="caution">
    <text evidence="7">The sequence shown here is derived from an EMBL/GenBank/DDBJ whole genome shotgun (WGS) entry which is preliminary data.</text>
</comment>
<dbReference type="Gene3D" id="3.40.190.10">
    <property type="entry name" value="Periplasmic binding protein-like II"/>
    <property type="match status" value="1"/>
</dbReference>
<feature type="chain" id="PRO_5046308441" evidence="5">
    <location>
        <begin position="21"/>
        <end position="597"/>
    </location>
</feature>
<feature type="compositionally biased region" description="Basic and acidic residues" evidence="4">
    <location>
        <begin position="27"/>
        <end position="43"/>
    </location>
</feature>
<dbReference type="InterPro" id="IPR039424">
    <property type="entry name" value="SBP_5"/>
</dbReference>
<dbReference type="Pfam" id="PF00496">
    <property type="entry name" value="SBP_bac_5"/>
    <property type="match status" value="1"/>
</dbReference>
<evidence type="ECO:0000256" key="2">
    <source>
        <dbReference type="ARBA" id="ARBA00022448"/>
    </source>
</evidence>
<feature type="region of interest" description="Disordered" evidence="4">
    <location>
        <begin position="27"/>
        <end position="46"/>
    </location>
</feature>
<dbReference type="CDD" id="cd08510">
    <property type="entry name" value="PBP2_Lactococcal_OppA_like"/>
    <property type="match status" value="1"/>
</dbReference>
<keyword evidence="3 5" id="KW-0732">Signal</keyword>
<protein>
    <submittedName>
        <fullName evidence="7">Oligopeptide ABC transporter substrate-binding protein</fullName>
    </submittedName>
</protein>
<dbReference type="EMBL" id="JAEOAH010000041">
    <property type="protein sequence ID" value="MBK3496832.1"/>
    <property type="molecule type" value="Genomic_DNA"/>
</dbReference>
<proteinExistence type="inferred from homology"/>
<dbReference type="PROSITE" id="PS51257">
    <property type="entry name" value="PROKAR_LIPOPROTEIN"/>
    <property type="match status" value="1"/>
</dbReference>
<name>A0ABS1HBP4_9BACL</name>
<evidence type="ECO:0000259" key="6">
    <source>
        <dbReference type="Pfam" id="PF00496"/>
    </source>
</evidence>
<feature type="signal peptide" evidence="5">
    <location>
        <begin position="1"/>
        <end position="20"/>
    </location>
</feature>
<evidence type="ECO:0000256" key="3">
    <source>
        <dbReference type="ARBA" id="ARBA00022729"/>
    </source>
</evidence>
<dbReference type="RefSeq" id="WP_200750184.1">
    <property type="nucleotide sequence ID" value="NZ_JAEOAH010000041.1"/>
</dbReference>
<keyword evidence="2" id="KW-0813">Transport</keyword>
<sequence>MNKKKWSLFAILLALVLVLAACSGDKDGGNAGGKDKPEPKKVDTSAFPMAVDNKDEAIKGGALEVALVSSSPFKGIFLAELYEDGYDSDIMDFASNNLFAVKQDFLISDTGIGALKVDEKNNKATVTIRKEVKWSDGEPLTIDDVIYPYEIIGHKDYTGIRYDVNFKNIVGAEEYHAGKEKTISGLKKIDDYNLEISFKELSPAIYTGGDGLWAYAAPKHYLKDVAIKELIKSDKVRKSPVTLGAFKFDKIVNGESVQFLANEHYWKGKPKVDKAVITSVPPTQIGKALKAGKYDIATSFPATEYDSIKDAKNLTILGRPELAYTYIAFKLGKRDSKKGIAIPNPDAKMNDVNLRHAFAYAMDVEQVADEYYEGLRTRSKSLIPPVFELYYDDTLEGFKYDPEKAKKLLDDAGYKDVDGDGLREDKNGEKLEIKLAAMAGSDKDEAIVSYYLQNWKEVGLNVVLTTGRLIEFNSFYEKVRADDKDIDVFQAALGTGSDPSPAGAFSPDSQFNTSRFATPELDKLLAKIDSKEALDPEVRAKAFKDWQLYMFEQAPIFPIYSRTEVMPVNKRIKNYDKDHFTKMDLNELELTADKPIK</sequence>
<dbReference type="SUPFAM" id="SSF53850">
    <property type="entry name" value="Periplasmic binding protein-like II"/>
    <property type="match status" value="1"/>
</dbReference>
<reference evidence="7 8" key="1">
    <citation type="submission" date="2020-12" db="EMBL/GenBank/DDBJ databases">
        <title>YIM B01967 draft genome.</title>
        <authorList>
            <person name="Yan X."/>
        </authorList>
    </citation>
    <scope>NUCLEOTIDE SEQUENCE [LARGE SCALE GENOMIC DNA]</scope>
    <source>
        <strain evidence="7 8">YIM B01967</strain>
    </source>
</reference>
<evidence type="ECO:0000256" key="1">
    <source>
        <dbReference type="ARBA" id="ARBA00005695"/>
    </source>
</evidence>
<dbReference type="InterPro" id="IPR030678">
    <property type="entry name" value="Peptide/Ni-bd"/>
</dbReference>
<evidence type="ECO:0000256" key="5">
    <source>
        <dbReference type="SAM" id="SignalP"/>
    </source>
</evidence>
<keyword evidence="8" id="KW-1185">Reference proteome</keyword>
<comment type="similarity">
    <text evidence="1">Belongs to the bacterial solute-binding protein 5 family.</text>
</comment>
<dbReference type="Gene3D" id="3.10.105.10">
    <property type="entry name" value="Dipeptide-binding Protein, Domain 3"/>
    <property type="match status" value="1"/>
</dbReference>
<dbReference type="InterPro" id="IPR000914">
    <property type="entry name" value="SBP_5_dom"/>
</dbReference>
<gene>
    <name evidence="7" type="ORF">JFL43_18590</name>
</gene>
<dbReference type="PANTHER" id="PTHR30290">
    <property type="entry name" value="PERIPLASMIC BINDING COMPONENT OF ABC TRANSPORTER"/>
    <property type="match status" value="1"/>
</dbReference>
<accession>A0ABS1HBP4</accession>
<evidence type="ECO:0000313" key="7">
    <source>
        <dbReference type="EMBL" id="MBK3496832.1"/>
    </source>
</evidence>
<feature type="domain" description="Solute-binding protein family 5" evidence="6">
    <location>
        <begin position="116"/>
        <end position="502"/>
    </location>
</feature>
<organism evidence="7 8">
    <name type="scientific">Viridibacillus soli</name>
    <dbReference type="NCBI Taxonomy" id="2798301"/>
    <lineage>
        <taxon>Bacteria</taxon>
        <taxon>Bacillati</taxon>
        <taxon>Bacillota</taxon>
        <taxon>Bacilli</taxon>
        <taxon>Bacillales</taxon>
        <taxon>Caryophanaceae</taxon>
        <taxon>Viridibacillus</taxon>
    </lineage>
</organism>
<dbReference type="Proteomes" id="UP000618943">
    <property type="component" value="Unassembled WGS sequence"/>
</dbReference>
<dbReference type="PANTHER" id="PTHR30290:SF9">
    <property type="entry name" value="OLIGOPEPTIDE-BINDING PROTEIN APPA"/>
    <property type="match status" value="1"/>
</dbReference>
<evidence type="ECO:0000256" key="4">
    <source>
        <dbReference type="SAM" id="MobiDB-lite"/>
    </source>
</evidence>